<dbReference type="EMBL" id="MAAO01000016">
    <property type="protein sequence ID" value="OUR93042.1"/>
    <property type="molecule type" value="Genomic_DNA"/>
</dbReference>
<gene>
    <name evidence="2" type="ORF">A9Q84_21295</name>
</gene>
<protein>
    <recommendedName>
        <fullName evidence="1">NFACT RNA-binding domain-containing protein</fullName>
    </recommendedName>
</protein>
<organism evidence="2 3">
    <name type="scientific">Halobacteriovorax marinus</name>
    <dbReference type="NCBI Taxonomy" id="97084"/>
    <lineage>
        <taxon>Bacteria</taxon>
        <taxon>Pseudomonadati</taxon>
        <taxon>Bdellovibrionota</taxon>
        <taxon>Bacteriovoracia</taxon>
        <taxon>Bacteriovoracales</taxon>
        <taxon>Halobacteriovoraceae</taxon>
        <taxon>Halobacteriovorax</taxon>
    </lineage>
</organism>
<proteinExistence type="predicted"/>
<dbReference type="InterPro" id="IPR008532">
    <property type="entry name" value="NFACT_RNA-bd"/>
</dbReference>
<name>A0A1Y5F5K8_9BACT</name>
<evidence type="ECO:0000259" key="1">
    <source>
        <dbReference type="Pfam" id="PF05670"/>
    </source>
</evidence>
<comment type="caution">
    <text evidence="2">The sequence shown here is derived from an EMBL/GenBank/DDBJ whole genome shotgun (WGS) entry which is preliminary data.</text>
</comment>
<evidence type="ECO:0000313" key="2">
    <source>
        <dbReference type="EMBL" id="OUR93042.1"/>
    </source>
</evidence>
<dbReference type="AlphaFoldDB" id="A0A1Y5F5K8"/>
<evidence type="ECO:0000313" key="3">
    <source>
        <dbReference type="Proteomes" id="UP000196531"/>
    </source>
</evidence>
<sequence>MGRGQKYEGLFIGKKAVPSKYRIRDRFIEFCRKYLQGGIVHKVETKLNDRLLNIHFTKRDCHYDFTCFWKGRELYFSLLENNKEGKRVFCSWIGWQNIYDETTVESIYSKIGAGNVKSEKEAKGLFDEENYFHDLEKNVDVHSFPKRKKKFFQRKLVNIEKDLEKVKKWKELKHEIEGSDFVIPMDYEFSLQGLKFKIDVSVNEFKRRDKIYKKIKAFRNAETLLENRLNTTRNEFKKWADGDVFIVKGLGKTVEPVWKSTKKSDRIDQVKGVNKKIYSIGSELQLAVGLDSSSNDWLRKNWASKEDIWFHIDGDKSAHVFLKNPKNVNVEHNLLQLIGSVMKAYSQFSSSQIPLVYTQVKNVKGVKGAPGKVTFKKEKRIDVYFDESWKERISIIS</sequence>
<feature type="domain" description="NFACT RNA-binding" evidence="1">
    <location>
        <begin position="286"/>
        <end position="376"/>
    </location>
</feature>
<dbReference type="Proteomes" id="UP000196531">
    <property type="component" value="Unassembled WGS sequence"/>
</dbReference>
<dbReference type="Pfam" id="PF05670">
    <property type="entry name" value="NFACT-R_1"/>
    <property type="match status" value="1"/>
</dbReference>
<accession>A0A1Y5F5K8</accession>
<reference evidence="3" key="1">
    <citation type="journal article" date="2017" name="Proc. Natl. Acad. Sci. U.S.A.">
        <title>Simulation of Deepwater Horizon oil plume reveals substrate specialization within a complex community of hydrocarbon-degraders.</title>
        <authorList>
            <person name="Hu P."/>
            <person name="Dubinsky E.A."/>
            <person name="Probst A.J."/>
            <person name="Wang J."/>
            <person name="Sieber C.M.K."/>
            <person name="Tom L.M."/>
            <person name="Gardinali P."/>
            <person name="Banfield J.F."/>
            <person name="Atlas R.M."/>
            <person name="Andersen G.L."/>
        </authorList>
    </citation>
    <scope>NUCLEOTIDE SEQUENCE [LARGE SCALE GENOMIC DNA]</scope>
</reference>